<protein>
    <submittedName>
        <fullName evidence="2">Glycosyl transferase, group 1</fullName>
    </submittedName>
</protein>
<dbReference type="SUPFAM" id="SSF53756">
    <property type="entry name" value="UDP-Glycosyltransferase/glycogen phosphorylase"/>
    <property type="match status" value="1"/>
</dbReference>
<dbReference type="STRING" id="323259.Mhun_2857"/>
<sequence length="372" mass="42857">MRIAILSCMDFKIPGGAERFFIDMARALDATIVCLSVSDDLRTMYPDAEQVSFFPLHKTLPDEPLRQIAGMRLFKKLSLDYDFYIATDDMSLRFLSEKIPHAYMMLTPRRALYDMYYPTLASKPVGKRQLFMIILCFFRFLDRRFVKKHVRCIAGISHTVRTRIWKAYQKPATVIYPPIHLEKYQNLGYDDYWLSVSRIDKWKRIDLQIAAFRLLPDKKLVIAGKIYPEFEHLVHGAPQNVTFLGPVPDEELLTLYGRCRGFLTTAIDEDYGLTPLEAMACEKAVVAVCEGGYQETVAHGYTGFLVAPHAADIAKAIRNVDTDPSRFGHEARKRAELFDYKIFKEQIKMYVHTCFEEYTSEKDQGSMGSTTE</sequence>
<keyword evidence="3" id="KW-1185">Reference proteome</keyword>
<dbReference type="eggNOG" id="arCOG01403">
    <property type="taxonomic scope" value="Archaea"/>
</dbReference>
<dbReference type="Gene3D" id="3.40.50.2000">
    <property type="entry name" value="Glycogen Phosphorylase B"/>
    <property type="match status" value="1"/>
</dbReference>
<name>Q2FTN0_METHJ</name>
<dbReference type="PANTHER" id="PTHR12526:SF584">
    <property type="entry name" value="GLYCOSYLTRANSFERASE"/>
    <property type="match status" value="1"/>
</dbReference>
<evidence type="ECO:0000259" key="1">
    <source>
        <dbReference type="Pfam" id="PF00534"/>
    </source>
</evidence>
<evidence type="ECO:0000313" key="2">
    <source>
        <dbReference type="EMBL" id="ABD42549.1"/>
    </source>
</evidence>
<gene>
    <name evidence="2" type="ordered locus">Mhun_2857</name>
</gene>
<dbReference type="Pfam" id="PF00534">
    <property type="entry name" value="Glycos_transf_1"/>
    <property type="match status" value="1"/>
</dbReference>
<evidence type="ECO:0000313" key="3">
    <source>
        <dbReference type="Proteomes" id="UP000001941"/>
    </source>
</evidence>
<dbReference type="PANTHER" id="PTHR12526">
    <property type="entry name" value="GLYCOSYLTRANSFERASE"/>
    <property type="match status" value="1"/>
</dbReference>
<dbReference type="OrthoDB" id="132546at2157"/>
<dbReference type="EMBL" id="CP000254">
    <property type="protein sequence ID" value="ABD42549.1"/>
    <property type="molecule type" value="Genomic_DNA"/>
</dbReference>
<dbReference type="KEGG" id="mhu:Mhun_2857"/>
<reference evidence="3" key="1">
    <citation type="journal article" date="2016" name="Stand. Genomic Sci.">
        <title>Complete genome sequence of Methanospirillum hungatei type strain JF1.</title>
        <authorList>
            <person name="Gunsalus R.P."/>
            <person name="Cook L.E."/>
            <person name="Crable B."/>
            <person name="Rohlin L."/>
            <person name="McDonald E."/>
            <person name="Mouttaki H."/>
            <person name="Sieber J.R."/>
            <person name="Poweleit N."/>
            <person name="Zhou H."/>
            <person name="Lapidus A.L."/>
            <person name="Daligault H.E."/>
            <person name="Land M."/>
            <person name="Gilna P."/>
            <person name="Ivanova N."/>
            <person name="Kyrpides N."/>
            <person name="Culley D.E."/>
            <person name="McInerney M.J."/>
        </authorList>
    </citation>
    <scope>NUCLEOTIDE SEQUENCE [LARGE SCALE GENOMIC DNA]</scope>
    <source>
        <strain evidence="3">ATCC 27890 / DSM 864 / NBRC 100397 / JF-1</strain>
    </source>
</reference>
<dbReference type="AlphaFoldDB" id="Q2FTN0"/>
<dbReference type="GO" id="GO:0016757">
    <property type="term" value="F:glycosyltransferase activity"/>
    <property type="evidence" value="ECO:0007669"/>
    <property type="project" value="InterPro"/>
</dbReference>
<keyword evidence="2" id="KW-0808">Transferase</keyword>
<dbReference type="GeneID" id="3923685"/>
<dbReference type="InterPro" id="IPR001296">
    <property type="entry name" value="Glyco_trans_1"/>
</dbReference>
<dbReference type="EnsemblBacteria" id="ABD42549">
    <property type="protein sequence ID" value="ABD42549"/>
    <property type="gene ID" value="Mhun_2857"/>
</dbReference>
<accession>Q2FTN0</accession>
<feature type="domain" description="Glycosyl transferase family 1" evidence="1">
    <location>
        <begin position="191"/>
        <end position="332"/>
    </location>
</feature>
<proteinExistence type="predicted"/>
<dbReference type="InParanoid" id="Q2FTN0"/>
<dbReference type="CAZy" id="GT4">
    <property type="family name" value="Glycosyltransferase Family 4"/>
</dbReference>
<organism evidence="2 3">
    <name type="scientific">Methanospirillum hungatei JF-1 (strain ATCC 27890 / DSM 864 / NBRC 100397 / JF-1)</name>
    <dbReference type="NCBI Taxonomy" id="323259"/>
    <lineage>
        <taxon>Archaea</taxon>
        <taxon>Methanobacteriati</taxon>
        <taxon>Methanobacteriota</taxon>
        <taxon>Stenosarchaea group</taxon>
        <taxon>Methanomicrobia</taxon>
        <taxon>Methanomicrobiales</taxon>
        <taxon>Methanospirillaceae</taxon>
        <taxon>Methanospirillum</taxon>
    </lineage>
</organism>
<dbReference type="Proteomes" id="UP000001941">
    <property type="component" value="Chromosome"/>
</dbReference>
<dbReference type="HOGENOM" id="CLU_041001_1_0_2"/>
<dbReference type="RefSeq" id="WP_011449802.1">
    <property type="nucleotide sequence ID" value="NC_007796.1"/>
</dbReference>